<reference evidence="11 12" key="1">
    <citation type="submission" date="2017-03" db="EMBL/GenBank/DDBJ databases">
        <authorList>
            <person name="Afonso C.L."/>
            <person name="Miller P.J."/>
            <person name="Scott M.A."/>
            <person name="Spackman E."/>
            <person name="Goraichik I."/>
            <person name="Dimitrov K.M."/>
            <person name="Suarez D.L."/>
            <person name="Swayne D.E."/>
        </authorList>
    </citation>
    <scope>NUCLEOTIDE SEQUENCE [LARGE SCALE GENOMIC DNA]</scope>
    <source>
        <strain evidence="11 12">CECT 7745</strain>
    </source>
</reference>
<gene>
    <name evidence="11" type="ORF">ROA7745_00784</name>
</gene>
<dbReference type="InterPro" id="IPR043502">
    <property type="entry name" value="DNA/RNA_pol_sf"/>
</dbReference>
<evidence type="ECO:0000256" key="8">
    <source>
        <dbReference type="ARBA" id="ARBA00034120"/>
    </source>
</evidence>
<dbReference type="InterPro" id="IPR051083">
    <property type="entry name" value="GrpII_Intron_Splice-Mob/Def"/>
</dbReference>
<dbReference type="PRINTS" id="PR00866">
    <property type="entry name" value="RNADNAPOLMS"/>
</dbReference>
<keyword evidence="7" id="KW-0051">Antiviral defense</keyword>
<protein>
    <recommendedName>
        <fullName evidence="1">RNA-directed DNA polymerase</fullName>
        <ecNumber evidence="1">2.7.7.49</ecNumber>
    </recommendedName>
</protein>
<proteinExistence type="inferred from homology"/>
<evidence type="ECO:0000256" key="1">
    <source>
        <dbReference type="ARBA" id="ARBA00012493"/>
    </source>
</evidence>
<evidence type="ECO:0000256" key="2">
    <source>
        <dbReference type="ARBA" id="ARBA00022679"/>
    </source>
</evidence>
<comment type="catalytic activity">
    <reaction evidence="9">
        <text>DNA(n) + a 2'-deoxyribonucleoside 5'-triphosphate = DNA(n+1) + diphosphate</text>
        <dbReference type="Rhea" id="RHEA:22508"/>
        <dbReference type="Rhea" id="RHEA-COMP:17339"/>
        <dbReference type="Rhea" id="RHEA-COMP:17340"/>
        <dbReference type="ChEBI" id="CHEBI:33019"/>
        <dbReference type="ChEBI" id="CHEBI:61560"/>
        <dbReference type="ChEBI" id="CHEBI:173112"/>
        <dbReference type="EC" id="2.7.7.49"/>
    </reaction>
</comment>
<keyword evidence="4" id="KW-0479">Metal-binding</keyword>
<dbReference type="EMBL" id="FWXB01000002">
    <property type="protein sequence ID" value="SMC10975.1"/>
    <property type="molecule type" value="Genomic_DNA"/>
</dbReference>
<dbReference type="PROSITE" id="PS50878">
    <property type="entry name" value="RT_POL"/>
    <property type="match status" value="1"/>
</dbReference>
<evidence type="ECO:0000256" key="3">
    <source>
        <dbReference type="ARBA" id="ARBA00022695"/>
    </source>
</evidence>
<dbReference type="SUPFAM" id="SSF56672">
    <property type="entry name" value="DNA/RNA polymerases"/>
    <property type="match status" value="1"/>
</dbReference>
<dbReference type="AlphaFoldDB" id="A0A1X7BMY3"/>
<dbReference type="InterPro" id="IPR000477">
    <property type="entry name" value="RT_dom"/>
</dbReference>
<dbReference type="OrthoDB" id="7055795at2"/>
<keyword evidence="3" id="KW-0548">Nucleotidyltransferase</keyword>
<evidence type="ECO:0000259" key="10">
    <source>
        <dbReference type="PROSITE" id="PS50878"/>
    </source>
</evidence>
<accession>A0A1X7BMY3</accession>
<dbReference type="Pfam" id="PF00078">
    <property type="entry name" value="RVT_1"/>
    <property type="match status" value="1"/>
</dbReference>
<sequence>MARYTKQDLLFGPLSQGLSQLEWTFWDIRHHLEQRLPSRLRSVSHRLARELKQTFPATAAPDDRQILLYLKQSPATDPLFRHFTLTGAIPDPLIDPPQFRPVPALDGLGLPVLTTSDDLAAWLALPPLQLTRFADLLGLSANADSAFAPHYRHHLIAKRNGTLRLIEEPRPFLKKLQRRILRDMIAHIPTHPAAFGFCRGKNCAQAAARHAGEEMVVSFDLSGFFPSIHHHRIYGLFRSFGYPAAVARHLAGLTTALTPRDVLATAHLADRDHLTGRHLPQGAPTSPALANLAAFTLDTRLAGLARSLGANYTRYADDLTFSGDAPIANPLQRMVPQIVRDCGFVLNAAKTRIQPAHRRQTVTGLVVNRHLNLPRADYDHLKAVIHHLRDPVDPRRADRIFIDQLAGRIAWFEQVNPTKGAKLREWLANALQTGTIG</sequence>
<evidence type="ECO:0000313" key="12">
    <source>
        <dbReference type="Proteomes" id="UP000193224"/>
    </source>
</evidence>
<name>A0A1X7BMY3_9RHOB</name>
<evidence type="ECO:0000313" key="11">
    <source>
        <dbReference type="EMBL" id="SMC10975.1"/>
    </source>
</evidence>
<dbReference type="GO" id="GO:0003964">
    <property type="term" value="F:RNA-directed DNA polymerase activity"/>
    <property type="evidence" value="ECO:0007669"/>
    <property type="project" value="UniProtKB-KW"/>
</dbReference>
<evidence type="ECO:0000256" key="6">
    <source>
        <dbReference type="ARBA" id="ARBA00022918"/>
    </source>
</evidence>
<organism evidence="11 12">
    <name type="scientific">Roseovarius aestuarii</name>
    <dbReference type="NCBI Taxonomy" id="475083"/>
    <lineage>
        <taxon>Bacteria</taxon>
        <taxon>Pseudomonadati</taxon>
        <taxon>Pseudomonadota</taxon>
        <taxon>Alphaproteobacteria</taxon>
        <taxon>Rhodobacterales</taxon>
        <taxon>Roseobacteraceae</taxon>
        <taxon>Roseovarius</taxon>
    </lineage>
</organism>
<dbReference type="GO" id="GO:0046872">
    <property type="term" value="F:metal ion binding"/>
    <property type="evidence" value="ECO:0007669"/>
    <property type="project" value="UniProtKB-KW"/>
</dbReference>
<comment type="similarity">
    <text evidence="8">Belongs to the bacterial reverse transcriptase family.</text>
</comment>
<dbReference type="Proteomes" id="UP000193224">
    <property type="component" value="Unassembled WGS sequence"/>
</dbReference>
<dbReference type="GO" id="GO:0051607">
    <property type="term" value="P:defense response to virus"/>
    <property type="evidence" value="ECO:0007669"/>
    <property type="project" value="UniProtKB-KW"/>
</dbReference>
<dbReference type="EC" id="2.7.7.49" evidence="1"/>
<evidence type="ECO:0000256" key="9">
    <source>
        <dbReference type="ARBA" id="ARBA00048173"/>
    </source>
</evidence>
<evidence type="ECO:0000256" key="5">
    <source>
        <dbReference type="ARBA" id="ARBA00022842"/>
    </source>
</evidence>
<evidence type="ECO:0000256" key="4">
    <source>
        <dbReference type="ARBA" id="ARBA00022723"/>
    </source>
</evidence>
<keyword evidence="5" id="KW-0460">Magnesium</keyword>
<dbReference type="PANTHER" id="PTHR34047">
    <property type="entry name" value="NUCLEAR INTRON MATURASE 1, MITOCHONDRIAL-RELATED"/>
    <property type="match status" value="1"/>
</dbReference>
<evidence type="ECO:0000256" key="7">
    <source>
        <dbReference type="ARBA" id="ARBA00023118"/>
    </source>
</evidence>
<keyword evidence="2" id="KW-0808">Transferase</keyword>
<keyword evidence="6 11" id="KW-0695">RNA-directed DNA polymerase</keyword>
<feature type="domain" description="Reverse transcriptase" evidence="10">
    <location>
        <begin position="137"/>
        <end position="367"/>
    </location>
</feature>
<dbReference type="GO" id="GO:0003723">
    <property type="term" value="F:RNA binding"/>
    <property type="evidence" value="ECO:0007669"/>
    <property type="project" value="InterPro"/>
</dbReference>
<keyword evidence="12" id="KW-1185">Reference proteome</keyword>
<dbReference type="CDD" id="cd03487">
    <property type="entry name" value="RT_Bac_retron_II"/>
    <property type="match status" value="1"/>
</dbReference>
<dbReference type="InterPro" id="IPR000123">
    <property type="entry name" value="Reverse_transcriptase_msDNA"/>
</dbReference>
<dbReference type="RefSeq" id="WP_085798937.1">
    <property type="nucleotide sequence ID" value="NZ_FWXB01000002.1"/>
</dbReference>
<dbReference type="PANTHER" id="PTHR34047:SF7">
    <property type="entry name" value="RNA-DIRECTED DNA POLYMERASE"/>
    <property type="match status" value="1"/>
</dbReference>